<organism evidence="2 3">
    <name type="scientific">Hassallia byssoidea VB512170</name>
    <dbReference type="NCBI Taxonomy" id="1304833"/>
    <lineage>
        <taxon>Bacteria</taxon>
        <taxon>Bacillati</taxon>
        <taxon>Cyanobacteriota</taxon>
        <taxon>Cyanophyceae</taxon>
        <taxon>Nostocales</taxon>
        <taxon>Tolypothrichaceae</taxon>
        <taxon>Hassallia</taxon>
    </lineage>
</organism>
<reference evidence="2 3" key="1">
    <citation type="journal article" date="2015" name="Genome Announc.">
        <title>Draft Genome Sequence of Cyanobacterium Hassallia byssoidea Strain VB512170, Isolated from Monuments in India.</title>
        <authorList>
            <person name="Singh D."/>
            <person name="Chandrababunaidu M.M."/>
            <person name="Panda A."/>
            <person name="Sen D."/>
            <person name="Bhattacharyya S."/>
            <person name="Adhikary S.P."/>
            <person name="Tripathy S."/>
        </authorList>
    </citation>
    <scope>NUCLEOTIDE SEQUENCE [LARGE SCALE GENOMIC DNA]</scope>
    <source>
        <strain evidence="2 3">VB512170</strain>
    </source>
</reference>
<dbReference type="Proteomes" id="UP000031549">
    <property type="component" value="Unassembled WGS sequence"/>
</dbReference>
<sequence>MARKGGNPDLKNYGFSPSGDEPLNKMLAVKVTNSIYQRVKSLSDPSGFMRQAIQDALDKLEQSEDSIEK</sequence>
<gene>
    <name evidence="2" type="ORF">PI95_016330</name>
</gene>
<name>A0A846HCE4_9CYAN</name>
<accession>A0A846HCE4</accession>
<evidence type="ECO:0000313" key="3">
    <source>
        <dbReference type="Proteomes" id="UP000031549"/>
    </source>
</evidence>
<feature type="region of interest" description="Disordered" evidence="1">
    <location>
        <begin position="1"/>
        <end position="20"/>
    </location>
</feature>
<keyword evidence="3" id="KW-1185">Reference proteome</keyword>
<evidence type="ECO:0000313" key="2">
    <source>
        <dbReference type="EMBL" id="NEU74081.1"/>
    </source>
</evidence>
<protein>
    <submittedName>
        <fullName evidence="2">Uncharacterized protein</fullName>
    </submittedName>
</protein>
<comment type="caution">
    <text evidence="2">The sequence shown here is derived from an EMBL/GenBank/DDBJ whole genome shotgun (WGS) entry which is preliminary data.</text>
</comment>
<dbReference type="EMBL" id="JTCM02000034">
    <property type="protein sequence ID" value="NEU74081.1"/>
    <property type="molecule type" value="Genomic_DNA"/>
</dbReference>
<evidence type="ECO:0000256" key="1">
    <source>
        <dbReference type="SAM" id="MobiDB-lite"/>
    </source>
</evidence>
<proteinExistence type="predicted"/>
<dbReference type="RefSeq" id="WP_039741339.1">
    <property type="nucleotide sequence ID" value="NZ_JTCM02000034.1"/>
</dbReference>
<dbReference type="AlphaFoldDB" id="A0A846HCE4"/>